<accession>A0AAE9RYV7</accession>
<protein>
    <recommendedName>
        <fullName evidence="3">Ac57</fullName>
    </recommendedName>
</protein>
<dbReference type="Pfam" id="PF06033">
    <property type="entry name" value="DUF918"/>
    <property type="match status" value="1"/>
</dbReference>
<name>A0AAE9RYV7_9ABAC</name>
<organism evidence="1 2">
    <name type="scientific">Palpita vitrealis nucleopolyhedrovirus</name>
    <dbReference type="NCBI Taxonomy" id="2951960"/>
    <lineage>
        <taxon>Viruses</taxon>
        <taxon>Viruses incertae sedis</taxon>
        <taxon>Naldaviricetes</taxon>
        <taxon>Lefavirales</taxon>
        <taxon>Baculoviridae</taxon>
        <taxon>Alphabaculovirus</taxon>
        <taxon>Alphabaculovirus pavitrealis</taxon>
    </lineage>
</organism>
<sequence>MKRSITAMYLEFDDVVLDLTDLNNLHDSSKKEEYIIFMNVKKSFYKNFYLTCDLSLETLTVLVYEKVRLTVQHVKYQQPADFVNYISFNATDDDNSMIINLCPDARIIVAKKLTPTETYHQRASGFLDFQKRNRFPKHEIELDPKLRNVMDRDLEIKLFNRIN</sequence>
<evidence type="ECO:0008006" key="3">
    <source>
        <dbReference type="Google" id="ProtNLM"/>
    </source>
</evidence>
<reference evidence="1" key="1">
    <citation type="journal article" date="2022" name="J. Invertebr. Pathol.">
        <title>Identification of a new nucleopolyhedrovirus isolated from the olive leaf moth, Palpita vitrealis, from two locations in Egypt.</title>
        <authorList>
            <person name="El-Salamouny S."/>
            <person name="Wennmann J.T."/>
            <person name="Kleespies R.G."/>
            <person name="Richert-Poggeler K.R."/>
            <person name="Mansour A."/>
            <person name="Awad M."/>
            <person name="Agamy E."/>
            <person name="Salama R."/>
            <person name="Jehle J.A."/>
        </authorList>
    </citation>
    <scope>NUCLEOTIDE SEQUENCE</scope>
    <source>
        <strain evidence="1">Giza 2005</strain>
    </source>
</reference>
<evidence type="ECO:0000313" key="1">
    <source>
        <dbReference type="EMBL" id="USC25906.1"/>
    </source>
</evidence>
<keyword evidence="2" id="KW-1185">Reference proteome</keyword>
<dbReference type="InterPro" id="IPR009264">
    <property type="entry name" value="AcMNPV_Orf57"/>
</dbReference>
<dbReference type="EMBL" id="OL685370">
    <property type="protein sequence ID" value="USC25906.1"/>
    <property type="molecule type" value="Genomic_DNA"/>
</dbReference>
<evidence type="ECO:0000313" key="2">
    <source>
        <dbReference type="Proteomes" id="UP001256712"/>
    </source>
</evidence>
<dbReference type="Proteomes" id="UP001256712">
    <property type="component" value="Segment"/>
</dbReference>
<proteinExistence type="predicted"/>